<dbReference type="InterPro" id="IPR036855">
    <property type="entry name" value="Znf_CCCH_sf"/>
</dbReference>
<dbReference type="Pfam" id="PF21369">
    <property type="entry name" value="STL11_N"/>
    <property type="match status" value="1"/>
</dbReference>
<keyword evidence="3 5" id="KW-0862">Zinc</keyword>
<dbReference type="InterPro" id="IPR000571">
    <property type="entry name" value="Znf_CCCH"/>
</dbReference>
<name>A0ABQ6MDT7_9STRA</name>
<dbReference type="PANTHER" id="PTHR14089">
    <property type="entry name" value="PRE-MRNA-SPLICING FACTOR RBM22"/>
    <property type="match status" value="1"/>
</dbReference>
<dbReference type="EMBL" id="BRYB01005434">
    <property type="protein sequence ID" value="GMI24507.1"/>
    <property type="molecule type" value="Genomic_DNA"/>
</dbReference>
<dbReference type="Gene3D" id="4.10.1000.10">
    <property type="entry name" value="Zinc finger, CCCH-type"/>
    <property type="match status" value="1"/>
</dbReference>
<evidence type="ECO:0000313" key="8">
    <source>
        <dbReference type="Proteomes" id="UP001165060"/>
    </source>
</evidence>
<evidence type="ECO:0000256" key="5">
    <source>
        <dbReference type="PROSITE-ProRule" id="PRU00723"/>
    </source>
</evidence>
<evidence type="ECO:0000256" key="2">
    <source>
        <dbReference type="ARBA" id="ARBA00022771"/>
    </source>
</evidence>
<evidence type="ECO:0000313" key="7">
    <source>
        <dbReference type="EMBL" id="GMI24507.1"/>
    </source>
</evidence>
<feature type="domain" description="C3H1-type" evidence="6">
    <location>
        <begin position="97"/>
        <end position="124"/>
    </location>
</feature>
<keyword evidence="4" id="KW-0694">RNA-binding</keyword>
<accession>A0ABQ6MDT7</accession>
<keyword evidence="8" id="KW-1185">Reference proteome</keyword>
<gene>
    <name evidence="7" type="ORF">TeGR_g14645</name>
</gene>
<protein>
    <recommendedName>
        <fullName evidence="6">C3H1-type domain-containing protein</fullName>
    </recommendedName>
</protein>
<keyword evidence="2 5" id="KW-0863">Zinc-finger</keyword>
<keyword evidence="1 5" id="KW-0479">Metal-binding</keyword>
<proteinExistence type="predicted"/>
<evidence type="ECO:0000256" key="4">
    <source>
        <dbReference type="ARBA" id="ARBA00022884"/>
    </source>
</evidence>
<dbReference type="Proteomes" id="UP001165060">
    <property type="component" value="Unassembled WGS sequence"/>
</dbReference>
<dbReference type="InterPro" id="IPR039171">
    <property type="entry name" value="Cwc2/Slt11"/>
</dbReference>
<reference evidence="7 8" key="1">
    <citation type="journal article" date="2023" name="Commun. Biol.">
        <title>Genome analysis of Parmales, the sister group of diatoms, reveals the evolutionary specialization of diatoms from phago-mixotrophs to photoautotrophs.</title>
        <authorList>
            <person name="Ban H."/>
            <person name="Sato S."/>
            <person name="Yoshikawa S."/>
            <person name="Yamada K."/>
            <person name="Nakamura Y."/>
            <person name="Ichinomiya M."/>
            <person name="Sato N."/>
            <person name="Blanc-Mathieu R."/>
            <person name="Endo H."/>
            <person name="Kuwata A."/>
            <person name="Ogata H."/>
        </authorList>
    </citation>
    <scope>NUCLEOTIDE SEQUENCE [LARGE SCALE GENOMIC DNA]</scope>
</reference>
<evidence type="ECO:0000259" key="6">
    <source>
        <dbReference type="PROSITE" id="PS50103"/>
    </source>
</evidence>
<dbReference type="InterPro" id="IPR048995">
    <property type="entry name" value="STL11/RBM22-like_N"/>
</dbReference>
<dbReference type="SMART" id="SM00356">
    <property type="entry name" value="ZnF_C3H1"/>
    <property type="match status" value="1"/>
</dbReference>
<dbReference type="Pfam" id="PF00642">
    <property type="entry name" value="zf-CCCH"/>
    <property type="match status" value="1"/>
</dbReference>
<comment type="caution">
    <text evidence="7">The sequence shown here is derived from an EMBL/GenBank/DDBJ whole genome shotgun (WGS) entry which is preliminary data.</text>
</comment>
<evidence type="ECO:0000256" key="3">
    <source>
        <dbReference type="ARBA" id="ARBA00022833"/>
    </source>
</evidence>
<sequence>GRFKSTVICQGCAKIKNVCQTCIFDLQYGLPVRLRDKVLEEHGAGASIVPVPQSDANREWYMNQHANAVSQGQSMVQNEAANAALMKLARKGPAYERNLPKICSFFAKGECNRGARCPFRHEKAREGEGKGNIEQSIRDRW</sequence>
<dbReference type="PROSITE" id="PS50103">
    <property type="entry name" value="ZF_C3H1"/>
    <property type="match status" value="1"/>
</dbReference>
<evidence type="ECO:0000256" key="1">
    <source>
        <dbReference type="ARBA" id="ARBA00022723"/>
    </source>
</evidence>
<feature type="zinc finger region" description="C3H1-type" evidence="5">
    <location>
        <begin position="97"/>
        <end position="124"/>
    </location>
</feature>
<organism evidence="7 8">
    <name type="scientific">Tetraparma gracilis</name>
    <dbReference type="NCBI Taxonomy" id="2962635"/>
    <lineage>
        <taxon>Eukaryota</taxon>
        <taxon>Sar</taxon>
        <taxon>Stramenopiles</taxon>
        <taxon>Ochrophyta</taxon>
        <taxon>Bolidophyceae</taxon>
        <taxon>Parmales</taxon>
        <taxon>Triparmaceae</taxon>
        <taxon>Tetraparma</taxon>
    </lineage>
</organism>
<dbReference type="SUPFAM" id="SSF90229">
    <property type="entry name" value="CCCH zinc finger"/>
    <property type="match status" value="1"/>
</dbReference>
<feature type="non-terminal residue" evidence="7">
    <location>
        <position position="1"/>
    </location>
</feature>
<dbReference type="PANTHER" id="PTHR14089:SF6">
    <property type="entry name" value="PRE-MRNA-SPLICING FACTOR RBM22"/>
    <property type="match status" value="1"/>
</dbReference>